<dbReference type="EMBL" id="CP054622">
    <property type="protein sequence ID" value="QKS54714.1"/>
    <property type="molecule type" value="Genomic_DNA"/>
</dbReference>
<feature type="compositionally biased region" description="Polar residues" evidence="1">
    <location>
        <begin position="95"/>
        <end position="106"/>
    </location>
</feature>
<sequence length="106" mass="11972">MSIDRMSPSRRGASVFNTDGRCLDLGQPNRLFLFRKRHFALSGPEGAPVHIAAFALLMVSRNDCSPPVPAFREGEKRRLPRRRAPILEKAKAGNNHENNGDQYEVW</sequence>
<evidence type="ECO:0000313" key="2">
    <source>
        <dbReference type="EMBL" id="QKS54714.1"/>
    </source>
</evidence>
<name>A0A6N1B0F7_9PROT</name>
<keyword evidence="2" id="KW-0614">Plasmid</keyword>
<proteinExistence type="predicted"/>
<dbReference type="AlphaFoldDB" id="A0A6N1B0F7"/>
<dbReference type="RefSeq" id="WP_136705956.1">
    <property type="nucleotide sequence ID" value="NZ_BSOV01000001.1"/>
</dbReference>
<feature type="region of interest" description="Disordered" evidence="1">
    <location>
        <begin position="67"/>
        <end position="106"/>
    </location>
</feature>
<geneLocation type="plasmid" evidence="2 3">
    <name>unnamed7</name>
</geneLocation>
<gene>
    <name evidence="2" type="ORF">HUE56_29880</name>
</gene>
<dbReference type="Proteomes" id="UP000509702">
    <property type="component" value="Plasmid unnamed7"/>
</dbReference>
<evidence type="ECO:0000313" key="3">
    <source>
        <dbReference type="Proteomes" id="UP000509702"/>
    </source>
</evidence>
<organism evidence="2 3">
    <name type="scientific">Azospirillum oryzae</name>
    <dbReference type="NCBI Taxonomy" id="286727"/>
    <lineage>
        <taxon>Bacteria</taxon>
        <taxon>Pseudomonadati</taxon>
        <taxon>Pseudomonadota</taxon>
        <taxon>Alphaproteobacteria</taxon>
        <taxon>Rhodospirillales</taxon>
        <taxon>Azospirillaceae</taxon>
        <taxon>Azospirillum</taxon>
    </lineage>
</organism>
<reference evidence="2 3" key="1">
    <citation type="submission" date="2020-06" db="EMBL/GenBank/DDBJ databases">
        <title>Complete genome of Azosprillum oryzae KACC14407.</title>
        <authorList>
            <person name="Kim M."/>
            <person name="Park Y.-J."/>
            <person name="Shin J.-H."/>
        </authorList>
    </citation>
    <scope>NUCLEOTIDE SEQUENCE [LARGE SCALE GENOMIC DNA]</scope>
    <source>
        <strain evidence="2 3">KACC 14407</strain>
        <plasmid evidence="2 3">unnamed7</plasmid>
    </source>
</reference>
<protein>
    <submittedName>
        <fullName evidence="2">Uncharacterized protein</fullName>
    </submittedName>
</protein>
<keyword evidence="3" id="KW-1185">Reference proteome</keyword>
<accession>A0A6N1B0F7</accession>
<dbReference type="KEGG" id="aoz:HUE56_29880"/>
<evidence type="ECO:0000256" key="1">
    <source>
        <dbReference type="SAM" id="MobiDB-lite"/>
    </source>
</evidence>